<proteinExistence type="predicted"/>
<dbReference type="Proteomes" id="UP000000245">
    <property type="component" value="Chromosome"/>
</dbReference>
<protein>
    <submittedName>
        <fullName evidence="2">Uncharacterized protein</fullName>
    </submittedName>
</protein>
<evidence type="ECO:0000256" key="1">
    <source>
        <dbReference type="SAM" id="SignalP"/>
    </source>
</evidence>
<dbReference type="AlphaFoldDB" id="A5FY86"/>
<evidence type="ECO:0000313" key="2">
    <source>
        <dbReference type="EMBL" id="ABQ30568.1"/>
    </source>
</evidence>
<keyword evidence="3" id="KW-1185">Reference proteome</keyword>
<feature type="signal peptide" evidence="1">
    <location>
        <begin position="1"/>
        <end position="20"/>
    </location>
</feature>
<organism evidence="2 3">
    <name type="scientific">Acidiphilium cryptum (strain JF-5)</name>
    <dbReference type="NCBI Taxonomy" id="349163"/>
    <lineage>
        <taxon>Bacteria</taxon>
        <taxon>Pseudomonadati</taxon>
        <taxon>Pseudomonadota</taxon>
        <taxon>Alphaproteobacteria</taxon>
        <taxon>Acetobacterales</taxon>
        <taxon>Acidocellaceae</taxon>
        <taxon>Acidiphilium</taxon>
    </lineage>
</organism>
<sequence>MTRKILFSLLLALAAPAAHAAATHDVPWFARHAAARQAAIAACAANPGDLAASPDCINAAAAARAALAREL</sequence>
<dbReference type="InterPro" id="IPR047937">
    <property type="entry name" value="Eex_IncN-like"/>
</dbReference>
<gene>
    <name evidence="2" type="ordered locus">Acry_1357</name>
</gene>
<accession>A5FY86</accession>
<reference evidence="2 3" key="1">
    <citation type="submission" date="2007-05" db="EMBL/GenBank/DDBJ databases">
        <title>Complete sequence of chromosome of Acidiphilium cryptum JF-5.</title>
        <authorList>
            <consortium name="US DOE Joint Genome Institute"/>
            <person name="Copeland A."/>
            <person name="Lucas S."/>
            <person name="Lapidus A."/>
            <person name="Barry K."/>
            <person name="Detter J.C."/>
            <person name="Glavina del Rio T."/>
            <person name="Hammon N."/>
            <person name="Israni S."/>
            <person name="Dalin E."/>
            <person name="Tice H."/>
            <person name="Pitluck S."/>
            <person name="Sims D."/>
            <person name="Brettin T."/>
            <person name="Bruce D."/>
            <person name="Han C."/>
            <person name="Schmutz J."/>
            <person name="Larimer F."/>
            <person name="Land M."/>
            <person name="Hauser L."/>
            <person name="Kyrpides N."/>
            <person name="Kim E."/>
            <person name="Magnuson T."/>
            <person name="Richardson P."/>
        </authorList>
    </citation>
    <scope>NUCLEOTIDE SEQUENCE [LARGE SCALE GENOMIC DNA]</scope>
    <source>
        <strain evidence="2 3">JF-5</strain>
    </source>
</reference>
<dbReference type="HOGENOM" id="CLU_184395_1_0_5"/>
<name>A5FY86_ACICJ</name>
<dbReference type="EMBL" id="CP000697">
    <property type="protein sequence ID" value="ABQ30568.1"/>
    <property type="molecule type" value="Genomic_DNA"/>
</dbReference>
<dbReference type="NCBIfam" id="NF033894">
    <property type="entry name" value="Eex_IncN"/>
    <property type="match status" value="1"/>
</dbReference>
<feature type="chain" id="PRO_5002683103" evidence="1">
    <location>
        <begin position="21"/>
        <end position="71"/>
    </location>
</feature>
<evidence type="ECO:0000313" key="3">
    <source>
        <dbReference type="Proteomes" id="UP000000245"/>
    </source>
</evidence>
<dbReference type="STRING" id="349163.Acry_1357"/>
<dbReference type="RefSeq" id="WP_007423481.1">
    <property type="nucleotide sequence ID" value="NC_009484.1"/>
</dbReference>
<dbReference type="KEGG" id="acr:Acry_1357"/>
<keyword evidence="1" id="KW-0732">Signal</keyword>